<gene>
    <name evidence="1" type="ORF">BDV29DRAFT_152039</name>
</gene>
<keyword evidence="2" id="KW-1185">Reference proteome</keyword>
<dbReference type="AlphaFoldDB" id="A0A5N5XEP1"/>
<reference evidence="1 2" key="1">
    <citation type="submission" date="2019-04" db="EMBL/GenBank/DDBJ databases">
        <title>Friends and foes A comparative genomics study of 23 Aspergillus species from section Flavi.</title>
        <authorList>
            <consortium name="DOE Joint Genome Institute"/>
            <person name="Kjaerbolling I."/>
            <person name="Vesth T."/>
            <person name="Frisvad J.C."/>
            <person name="Nybo J.L."/>
            <person name="Theobald S."/>
            <person name="Kildgaard S."/>
            <person name="Isbrandt T."/>
            <person name="Kuo A."/>
            <person name="Sato A."/>
            <person name="Lyhne E.K."/>
            <person name="Kogle M.E."/>
            <person name="Wiebenga A."/>
            <person name="Kun R.S."/>
            <person name="Lubbers R.J."/>
            <person name="Makela M.R."/>
            <person name="Barry K."/>
            <person name="Chovatia M."/>
            <person name="Clum A."/>
            <person name="Daum C."/>
            <person name="Haridas S."/>
            <person name="He G."/>
            <person name="LaButti K."/>
            <person name="Lipzen A."/>
            <person name="Mondo S."/>
            <person name="Riley R."/>
            <person name="Salamov A."/>
            <person name="Simmons B.A."/>
            <person name="Magnuson J.K."/>
            <person name="Henrissat B."/>
            <person name="Mortensen U.H."/>
            <person name="Larsen T.O."/>
            <person name="Devries R.P."/>
            <person name="Grigoriev I.V."/>
            <person name="Machida M."/>
            <person name="Baker S.E."/>
            <person name="Andersen M.R."/>
        </authorList>
    </citation>
    <scope>NUCLEOTIDE SEQUENCE [LARGE SCALE GENOMIC DNA]</scope>
    <source>
        <strain evidence="1 2">CBS 151.66</strain>
    </source>
</reference>
<sequence length="237" mass="26636">MTKSVSHRALHLTQVTGLEGSRDNPVLLDFEDIPGSEGEEEISTFQQNFDAPKNPISIGDDATVYESPESQREGSTVVGCLHGSPVGLIRVPEENVENPKSHREYGLGTKCFQPQTEDTHTTAFGFSEPPIYYFDESRLYESPKSGWQGSTSVDLYTARSKPEKDHGIVMESAPTEPEGTARTVFGSPELPVYVPIFQAYVDVTLVWDERQDTWMQARRQLPTKYQDRMNILDKPTY</sequence>
<protein>
    <submittedName>
        <fullName evidence="1">Uncharacterized protein</fullName>
    </submittedName>
</protein>
<evidence type="ECO:0000313" key="1">
    <source>
        <dbReference type="EMBL" id="KAB8079176.1"/>
    </source>
</evidence>
<evidence type="ECO:0000313" key="2">
    <source>
        <dbReference type="Proteomes" id="UP000326565"/>
    </source>
</evidence>
<organism evidence="1 2">
    <name type="scientific">Aspergillus leporis</name>
    <dbReference type="NCBI Taxonomy" id="41062"/>
    <lineage>
        <taxon>Eukaryota</taxon>
        <taxon>Fungi</taxon>
        <taxon>Dikarya</taxon>
        <taxon>Ascomycota</taxon>
        <taxon>Pezizomycotina</taxon>
        <taxon>Eurotiomycetes</taxon>
        <taxon>Eurotiomycetidae</taxon>
        <taxon>Eurotiales</taxon>
        <taxon>Aspergillaceae</taxon>
        <taxon>Aspergillus</taxon>
        <taxon>Aspergillus subgen. Circumdati</taxon>
    </lineage>
</organism>
<accession>A0A5N5XEP1</accession>
<proteinExistence type="predicted"/>
<dbReference type="Proteomes" id="UP000326565">
    <property type="component" value="Unassembled WGS sequence"/>
</dbReference>
<name>A0A5N5XEP1_9EURO</name>
<dbReference type="EMBL" id="ML732152">
    <property type="protein sequence ID" value="KAB8079176.1"/>
    <property type="molecule type" value="Genomic_DNA"/>
</dbReference>